<dbReference type="GO" id="GO:0004368">
    <property type="term" value="F:glycerol-3-phosphate dehydrogenase (quinone) activity"/>
    <property type="evidence" value="ECO:0007669"/>
    <property type="project" value="UniProtKB-EC"/>
</dbReference>
<dbReference type="AlphaFoldDB" id="A0A377HNP4"/>
<feature type="domain" description="FAD-dependent oxidoreductase 2 FAD-binding" evidence="4">
    <location>
        <begin position="5"/>
        <end position="412"/>
    </location>
</feature>
<evidence type="ECO:0000313" key="5">
    <source>
        <dbReference type="EMBL" id="STO57345.1"/>
    </source>
</evidence>
<keyword evidence="3 5" id="KW-0560">Oxidoreductase</keyword>
<dbReference type="PIRSF" id="PIRSF000141">
    <property type="entry name" value="Anaerobic_G3P_dh"/>
    <property type="match status" value="1"/>
</dbReference>
<evidence type="ECO:0000259" key="4">
    <source>
        <dbReference type="Pfam" id="PF00890"/>
    </source>
</evidence>
<dbReference type="EMBL" id="UGHD01000002">
    <property type="protein sequence ID" value="STO57345.1"/>
    <property type="molecule type" value="Genomic_DNA"/>
</dbReference>
<dbReference type="STRING" id="673.AL542_17385"/>
<dbReference type="NCBIfam" id="TIGR03378">
    <property type="entry name" value="glycerol3P_GlpB"/>
    <property type="match status" value="1"/>
</dbReference>
<evidence type="ECO:0000256" key="1">
    <source>
        <dbReference type="ARBA" id="ARBA00022630"/>
    </source>
</evidence>
<evidence type="ECO:0000256" key="2">
    <source>
        <dbReference type="ARBA" id="ARBA00022643"/>
    </source>
</evidence>
<dbReference type="SUPFAM" id="SSF51905">
    <property type="entry name" value="FAD/NAD(P)-binding domain"/>
    <property type="match status" value="1"/>
</dbReference>
<dbReference type="InterPro" id="IPR009158">
    <property type="entry name" value="G3P_DH_GlpB_su"/>
</dbReference>
<dbReference type="RefSeq" id="WP_181897509.1">
    <property type="nucleotide sequence ID" value="NZ_UGHD01000002.1"/>
</dbReference>
<dbReference type="NCBIfam" id="NF003720">
    <property type="entry name" value="PRK05329.1-3"/>
    <property type="match status" value="1"/>
</dbReference>
<keyword evidence="1" id="KW-0285">Flavoprotein</keyword>
<dbReference type="EC" id="1.1.5.3" evidence="5"/>
<reference evidence="5 6" key="1">
    <citation type="submission" date="2018-06" db="EMBL/GenBank/DDBJ databases">
        <authorList>
            <consortium name="Pathogen Informatics"/>
            <person name="Doyle S."/>
        </authorList>
    </citation>
    <scope>NUCLEOTIDE SEQUENCE [LARGE SCALE GENOMIC DNA]</scope>
    <source>
        <strain evidence="5 6">NCTC11645</strain>
    </source>
</reference>
<protein>
    <submittedName>
        <fullName evidence="5">Anaerobic glycerol-3-phosphate dehydrogenase subunit B</fullName>
        <ecNumber evidence="5">1.1.5.3</ecNumber>
    </submittedName>
</protein>
<dbReference type="Gene3D" id="3.50.50.60">
    <property type="entry name" value="FAD/NAD(P)-binding domain"/>
    <property type="match status" value="1"/>
</dbReference>
<dbReference type="Pfam" id="PF00890">
    <property type="entry name" value="FAD_binding_2"/>
    <property type="match status" value="1"/>
</dbReference>
<name>A0A377HNP4_GRIHO</name>
<organism evidence="5 6">
    <name type="scientific">Grimontia hollisae</name>
    <name type="common">Vibrio hollisae</name>
    <dbReference type="NCBI Taxonomy" id="673"/>
    <lineage>
        <taxon>Bacteria</taxon>
        <taxon>Pseudomonadati</taxon>
        <taxon>Pseudomonadota</taxon>
        <taxon>Gammaproteobacteria</taxon>
        <taxon>Vibrionales</taxon>
        <taxon>Vibrionaceae</taxon>
        <taxon>Grimontia</taxon>
    </lineage>
</organism>
<sequence>MLTFDTIVIGGGLAGYCAAIKSAQQGRKTALISQGEGSLHFASGSIDVLAKDPQTHAPVRYPFNAISQLPAGHAHPYRKVGVKHTQASLDWFNALMQAQGIHFHQLDDWQNHWRITPFGTLKATCLSQVFSLLLDDQKPHGFERVIVAGIEGFRDFQANVAAENIAQLPHFAGVPVKPVSIVLPESNDDGMRAKRAIDYARALREPSLYHALRDQLIRYATPRDLVILPCVFGNGDGQEYMARLQKETHLNFHEVPTMPPSLLGIRISDALHRAFAQAGGTVLKGDCVTSASMKTHNKVWHVEGIHTQKMGDVPLRAAEFVLASGSFFSHGLVSTQDRIFEPVFGLDVIAPSHRDDRYSTGFLDAHPYISSGVVTDDRLHPSIQGITVSNLRCVGSVLGGFDPVKEGCGGGVSIATGYAAAIWQKENVDTKQEATA</sequence>
<dbReference type="GO" id="GO:0009331">
    <property type="term" value="C:glycerol-3-phosphate dehydrogenase (FAD) complex"/>
    <property type="evidence" value="ECO:0007669"/>
    <property type="project" value="InterPro"/>
</dbReference>
<dbReference type="InterPro" id="IPR003953">
    <property type="entry name" value="FAD-dep_OxRdtase_2_FAD-bd"/>
</dbReference>
<evidence type="ECO:0000256" key="3">
    <source>
        <dbReference type="ARBA" id="ARBA00023002"/>
    </source>
</evidence>
<evidence type="ECO:0000313" key="6">
    <source>
        <dbReference type="Proteomes" id="UP000254512"/>
    </source>
</evidence>
<accession>A0A377HNP4</accession>
<dbReference type="Proteomes" id="UP000254512">
    <property type="component" value="Unassembled WGS sequence"/>
</dbReference>
<keyword evidence="2" id="KW-0288">FMN</keyword>
<proteinExistence type="predicted"/>
<gene>
    <name evidence="5" type="primary">glpB</name>
    <name evidence="5" type="ORF">NCTC11645_01731</name>
</gene>
<dbReference type="InterPro" id="IPR036188">
    <property type="entry name" value="FAD/NAD-bd_sf"/>
</dbReference>